<proteinExistence type="predicted"/>
<reference evidence="2 3" key="1">
    <citation type="submission" date="2023-02" db="EMBL/GenBank/DDBJ databases">
        <title>LHISI_Scaffold_Assembly.</title>
        <authorList>
            <person name="Stuart O.P."/>
            <person name="Cleave R."/>
            <person name="Magrath M.J.L."/>
            <person name="Mikheyev A.S."/>
        </authorList>
    </citation>
    <scope>NUCLEOTIDE SEQUENCE [LARGE SCALE GENOMIC DNA]</scope>
    <source>
        <strain evidence="2">Daus_M_001</strain>
        <tissue evidence="2">Leg muscle</tissue>
    </source>
</reference>
<name>A0ABQ9H887_9NEOP</name>
<dbReference type="Proteomes" id="UP001159363">
    <property type="component" value="Chromosome 5"/>
</dbReference>
<feature type="domain" description="MADF" evidence="1">
    <location>
        <begin position="49"/>
        <end position="137"/>
    </location>
</feature>
<dbReference type="SMART" id="SM00595">
    <property type="entry name" value="MADF"/>
    <property type="match status" value="1"/>
</dbReference>
<evidence type="ECO:0000259" key="1">
    <source>
        <dbReference type="PROSITE" id="PS51029"/>
    </source>
</evidence>
<dbReference type="PANTHER" id="PTHR21505:SF8">
    <property type="entry name" value="DPT-YFP REPRESSOR BY OVEREXPRESSION, ISOFORM D-RELATED"/>
    <property type="match status" value="1"/>
</dbReference>
<gene>
    <name evidence="2" type="ORF">PR048_016987</name>
</gene>
<sequence length="165" mass="18730">MSPPVGSTILAHATKIWLSNSVALDPAVCGSVLQILGDKMEWSNEKPVQFIEDYRSVSQLWDVTLGDYKNNKLKFDTLKQLSNQYDCSVGEVKKIKNLRSAFHREHRRLQKGSSASPMKGIVWFGYDLLTFLHNTDVPRKTMSTACDSEDPELNMFLMFSNVINQ</sequence>
<accession>A0ABQ9H887</accession>
<dbReference type="EMBL" id="JARBHB010000006">
    <property type="protein sequence ID" value="KAJ8880517.1"/>
    <property type="molecule type" value="Genomic_DNA"/>
</dbReference>
<dbReference type="Pfam" id="PF10545">
    <property type="entry name" value="MADF_DNA_bdg"/>
    <property type="match status" value="1"/>
</dbReference>
<protein>
    <recommendedName>
        <fullName evidence="1">MADF domain-containing protein</fullName>
    </recommendedName>
</protein>
<organism evidence="2 3">
    <name type="scientific">Dryococelus australis</name>
    <dbReference type="NCBI Taxonomy" id="614101"/>
    <lineage>
        <taxon>Eukaryota</taxon>
        <taxon>Metazoa</taxon>
        <taxon>Ecdysozoa</taxon>
        <taxon>Arthropoda</taxon>
        <taxon>Hexapoda</taxon>
        <taxon>Insecta</taxon>
        <taxon>Pterygota</taxon>
        <taxon>Neoptera</taxon>
        <taxon>Polyneoptera</taxon>
        <taxon>Phasmatodea</taxon>
        <taxon>Verophasmatodea</taxon>
        <taxon>Anareolatae</taxon>
        <taxon>Phasmatidae</taxon>
        <taxon>Eurycanthinae</taxon>
        <taxon>Dryococelus</taxon>
    </lineage>
</organism>
<evidence type="ECO:0000313" key="3">
    <source>
        <dbReference type="Proteomes" id="UP001159363"/>
    </source>
</evidence>
<comment type="caution">
    <text evidence="2">The sequence shown here is derived from an EMBL/GenBank/DDBJ whole genome shotgun (WGS) entry which is preliminary data.</text>
</comment>
<keyword evidence="3" id="KW-1185">Reference proteome</keyword>
<dbReference type="PROSITE" id="PS51029">
    <property type="entry name" value="MADF"/>
    <property type="match status" value="1"/>
</dbReference>
<dbReference type="PANTHER" id="PTHR21505">
    <property type="entry name" value="MADF DOMAIN-CONTAINING PROTEIN-RELATED"/>
    <property type="match status" value="1"/>
</dbReference>
<evidence type="ECO:0000313" key="2">
    <source>
        <dbReference type="EMBL" id="KAJ8880517.1"/>
    </source>
</evidence>
<dbReference type="InterPro" id="IPR006578">
    <property type="entry name" value="MADF-dom"/>
</dbReference>